<gene>
    <name evidence="1" type="ORF">NP493_454g03030</name>
</gene>
<protein>
    <submittedName>
        <fullName evidence="1">Uncharacterized protein</fullName>
    </submittedName>
</protein>
<dbReference type="Proteomes" id="UP001209878">
    <property type="component" value="Unassembled WGS sequence"/>
</dbReference>
<name>A0AAD9NRY0_RIDPI</name>
<comment type="caution">
    <text evidence="1">The sequence shown here is derived from an EMBL/GenBank/DDBJ whole genome shotgun (WGS) entry which is preliminary data.</text>
</comment>
<proteinExistence type="predicted"/>
<evidence type="ECO:0000313" key="1">
    <source>
        <dbReference type="EMBL" id="KAK2180175.1"/>
    </source>
</evidence>
<sequence length="94" mass="10140">MPTCSCMCYELIFRCYCGRPRTNVVHLKKLETLPTLVGTSKAPPSHRPSQQCQLLPVVSCSCTAECKACSGTRCSCNRAGVSCTASCKCEEGDI</sequence>
<keyword evidence="2" id="KW-1185">Reference proteome</keyword>
<evidence type="ECO:0000313" key="2">
    <source>
        <dbReference type="Proteomes" id="UP001209878"/>
    </source>
</evidence>
<dbReference type="AlphaFoldDB" id="A0AAD9NRY0"/>
<reference evidence="1" key="1">
    <citation type="journal article" date="2023" name="Mol. Biol. Evol.">
        <title>Third-Generation Sequencing Reveals the Adaptive Role of the Epigenome in Three Deep-Sea Polychaetes.</title>
        <authorList>
            <person name="Perez M."/>
            <person name="Aroh O."/>
            <person name="Sun Y."/>
            <person name="Lan Y."/>
            <person name="Juniper S.K."/>
            <person name="Young C.R."/>
            <person name="Angers B."/>
            <person name="Qian P.Y."/>
        </authorList>
    </citation>
    <scope>NUCLEOTIDE SEQUENCE</scope>
    <source>
        <strain evidence="1">R07B-5</strain>
    </source>
</reference>
<dbReference type="EMBL" id="JAODUO010000455">
    <property type="protein sequence ID" value="KAK2180175.1"/>
    <property type="molecule type" value="Genomic_DNA"/>
</dbReference>
<accession>A0AAD9NRY0</accession>
<organism evidence="1 2">
    <name type="scientific">Ridgeia piscesae</name>
    <name type="common">Tubeworm</name>
    <dbReference type="NCBI Taxonomy" id="27915"/>
    <lineage>
        <taxon>Eukaryota</taxon>
        <taxon>Metazoa</taxon>
        <taxon>Spiralia</taxon>
        <taxon>Lophotrochozoa</taxon>
        <taxon>Annelida</taxon>
        <taxon>Polychaeta</taxon>
        <taxon>Sedentaria</taxon>
        <taxon>Canalipalpata</taxon>
        <taxon>Sabellida</taxon>
        <taxon>Siboglinidae</taxon>
        <taxon>Ridgeia</taxon>
    </lineage>
</organism>